<dbReference type="EMBL" id="BAAAOR010000012">
    <property type="protein sequence ID" value="GAA1511707.1"/>
    <property type="molecule type" value="Genomic_DNA"/>
</dbReference>
<comment type="caution">
    <text evidence="5">The sequence shown here is derived from an EMBL/GenBank/DDBJ whole genome shotgun (WGS) entry which is preliminary data.</text>
</comment>
<comment type="similarity">
    <text evidence="1">Belongs to the leucine-binding protein family.</text>
</comment>
<feature type="signal peptide" evidence="3">
    <location>
        <begin position="1"/>
        <end position="20"/>
    </location>
</feature>
<dbReference type="PANTHER" id="PTHR47235">
    <property type="entry name" value="BLR6548 PROTEIN"/>
    <property type="match status" value="1"/>
</dbReference>
<dbReference type="InterPro" id="IPR028081">
    <property type="entry name" value="Leu-bd"/>
</dbReference>
<accession>A0ABN2A5U0</accession>
<evidence type="ECO:0000256" key="1">
    <source>
        <dbReference type="ARBA" id="ARBA00010062"/>
    </source>
</evidence>
<evidence type="ECO:0000313" key="6">
    <source>
        <dbReference type="Proteomes" id="UP001500842"/>
    </source>
</evidence>
<organism evidence="5 6">
    <name type="scientific">Nocardioides humi</name>
    <dbReference type="NCBI Taxonomy" id="449461"/>
    <lineage>
        <taxon>Bacteria</taxon>
        <taxon>Bacillati</taxon>
        <taxon>Actinomycetota</taxon>
        <taxon>Actinomycetes</taxon>
        <taxon>Propionibacteriales</taxon>
        <taxon>Nocardioidaceae</taxon>
        <taxon>Nocardioides</taxon>
    </lineage>
</organism>
<feature type="domain" description="Leucine-binding protein" evidence="4">
    <location>
        <begin position="47"/>
        <end position="380"/>
    </location>
</feature>
<keyword evidence="6" id="KW-1185">Reference proteome</keyword>
<protein>
    <submittedName>
        <fullName evidence="5">ABC transporter substrate-binding protein</fullName>
    </submittedName>
</protein>
<evidence type="ECO:0000313" key="5">
    <source>
        <dbReference type="EMBL" id="GAA1511707.1"/>
    </source>
</evidence>
<dbReference type="PANTHER" id="PTHR47235:SF1">
    <property type="entry name" value="BLR6548 PROTEIN"/>
    <property type="match status" value="1"/>
</dbReference>
<evidence type="ECO:0000256" key="2">
    <source>
        <dbReference type="ARBA" id="ARBA00022729"/>
    </source>
</evidence>
<name>A0ABN2A5U0_9ACTN</name>
<dbReference type="SUPFAM" id="SSF53822">
    <property type="entry name" value="Periplasmic binding protein-like I"/>
    <property type="match status" value="1"/>
</dbReference>
<gene>
    <name evidence="5" type="ORF">GCM10009788_15180</name>
</gene>
<dbReference type="InterPro" id="IPR028082">
    <property type="entry name" value="Peripla_BP_I"/>
</dbReference>
<evidence type="ECO:0000259" key="4">
    <source>
        <dbReference type="Pfam" id="PF13458"/>
    </source>
</evidence>
<keyword evidence="2 3" id="KW-0732">Signal</keyword>
<sequence>MRNRPWRLSAVAVLTVGALAACGSPQGSESSSSSGCPANASEPIGDTIKLGSTMPLSGQLASVGQNRAGVEALVESVNAEGGIDGKKLELTVLDDKGDPARAVSNVQRLISQEDVDALIAVTTTPVNLAIGEFAVEQCVPNLFALTGDARFTAAQFKGMIPASDPYDTQAKALVEDIRAEAGEDATIGVLQVESDSGAGLTDSLKRVAEEAGMTVLPPQTVAPTDSAPPTSQIQALKDEADVLAMFLSPFQCPPALQALGRSGWETQVYVGDFCAYPSVLEPAGDLANGVRSVNWIVDPNDGASAERQDVKDYLAAVEGKAPPAAVTSFAETGYVSAAGAIAYIRSIAEDGELTRLELFEGVEAIEDLQVPLLFDGIKVRTSEGDVSPWSAVNIIEYQDGTYASIRQVAVD</sequence>
<dbReference type="Pfam" id="PF13458">
    <property type="entry name" value="Peripla_BP_6"/>
    <property type="match status" value="1"/>
</dbReference>
<proteinExistence type="inferred from homology"/>
<reference evidence="5 6" key="1">
    <citation type="journal article" date="2019" name="Int. J. Syst. Evol. Microbiol.">
        <title>The Global Catalogue of Microorganisms (GCM) 10K type strain sequencing project: providing services to taxonomists for standard genome sequencing and annotation.</title>
        <authorList>
            <consortium name="The Broad Institute Genomics Platform"/>
            <consortium name="The Broad Institute Genome Sequencing Center for Infectious Disease"/>
            <person name="Wu L."/>
            <person name="Ma J."/>
        </authorList>
    </citation>
    <scope>NUCLEOTIDE SEQUENCE [LARGE SCALE GENOMIC DNA]</scope>
    <source>
        <strain evidence="5 6">JCM 14942</strain>
    </source>
</reference>
<dbReference type="PROSITE" id="PS51257">
    <property type="entry name" value="PROKAR_LIPOPROTEIN"/>
    <property type="match status" value="1"/>
</dbReference>
<dbReference type="RefSeq" id="WP_141005787.1">
    <property type="nucleotide sequence ID" value="NZ_BAAAOR010000012.1"/>
</dbReference>
<dbReference type="Gene3D" id="3.40.50.2300">
    <property type="match status" value="2"/>
</dbReference>
<evidence type="ECO:0000256" key="3">
    <source>
        <dbReference type="SAM" id="SignalP"/>
    </source>
</evidence>
<dbReference type="Proteomes" id="UP001500842">
    <property type="component" value="Unassembled WGS sequence"/>
</dbReference>
<feature type="chain" id="PRO_5045393420" evidence="3">
    <location>
        <begin position="21"/>
        <end position="411"/>
    </location>
</feature>